<keyword evidence="1" id="KW-0812">Transmembrane</keyword>
<sequence length="99" mass="11616">MFKFNPIPKFGLLGLVLPFAYLLAISWQDRAKDFYLTGEEMYWPEKLFVLMCVAPVIATWFLGIYRAYLAGSWRWFLGCFICWPLSFVYTLLVNRGESP</sequence>
<feature type="transmembrane region" description="Helical" evidence="1">
    <location>
        <begin position="75"/>
        <end position="93"/>
    </location>
</feature>
<dbReference type="AlphaFoldDB" id="A0AA46SVV8"/>
<reference evidence="2" key="1">
    <citation type="submission" date="2022-06" db="EMBL/GenBank/DDBJ databases">
        <title>Dynamics of rice microbiomes reveals core vertical transmitted seed endophytes.</title>
        <authorList>
            <person name="Liao K."/>
            <person name="Zhang X."/>
        </authorList>
    </citation>
    <scope>NUCLEOTIDE SEQUENCE</scope>
    <source>
        <strain evidence="2">JR3-14</strain>
    </source>
</reference>
<proteinExistence type="predicted"/>
<gene>
    <name evidence="2" type="ORF">NG824_03020</name>
</gene>
<dbReference type="RefSeq" id="WP_209247324.1">
    <property type="nucleotide sequence ID" value="NZ_CP099534.1"/>
</dbReference>
<evidence type="ECO:0000313" key="3">
    <source>
        <dbReference type="Proteomes" id="UP001164392"/>
    </source>
</evidence>
<evidence type="ECO:0000313" key="2">
    <source>
        <dbReference type="EMBL" id="UYK89438.1"/>
    </source>
</evidence>
<protein>
    <submittedName>
        <fullName evidence="2">Uncharacterized protein</fullName>
    </submittedName>
</protein>
<dbReference type="EMBL" id="CP099534">
    <property type="protein sequence ID" value="UYK89438.1"/>
    <property type="molecule type" value="Genomic_DNA"/>
</dbReference>
<accession>A0AA46SVV8</accession>
<feature type="transmembrane region" description="Helical" evidence="1">
    <location>
        <begin position="47"/>
        <end position="68"/>
    </location>
</feature>
<keyword evidence="1" id="KW-1133">Transmembrane helix</keyword>
<organism evidence="2 3">
    <name type="scientific">Xanthomonas sacchari</name>
    <dbReference type="NCBI Taxonomy" id="56458"/>
    <lineage>
        <taxon>Bacteria</taxon>
        <taxon>Pseudomonadati</taxon>
        <taxon>Pseudomonadota</taxon>
        <taxon>Gammaproteobacteria</taxon>
        <taxon>Lysobacterales</taxon>
        <taxon>Lysobacteraceae</taxon>
        <taxon>Xanthomonas</taxon>
    </lineage>
</organism>
<evidence type="ECO:0000256" key="1">
    <source>
        <dbReference type="SAM" id="Phobius"/>
    </source>
</evidence>
<dbReference type="Proteomes" id="UP001164392">
    <property type="component" value="Chromosome"/>
</dbReference>
<keyword evidence="1" id="KW-0472">Membrane</keyword>
<name>A0AA46SVV8_9XANT</name>